<dbReference type="HAMAP" id="MF_00321">
    <property type="entry name" value="GTPase_EngB"/>
    <property type="match status" value="1"/>
</dbReference>
<keyword evidence="7 10" id="KW-0342">GTP-binding</keyword>
<dbReference type="GO" id="GO:0005525">
    <property type="term" value="F:GTP binding"/>
    <property type="evidence" value="ECO:0007669"/>
    <property type="project" value="UniProtKB-UniRule"/>
</dbReference>
<reference evidence="12 13" key="1">
    <citation type="submission" date="2019-09" db="EMBL/GenBank/DDBJ databases">
        <title>Genomes of family Cryomorphaceae.</title>
        <authorList>
            <person name="Bowman J.P."/>
        </authorList>
    </citation>
    <scope>NUCLEOTIDE SEQUENCE [LARGE SCALE GENOMIC DNA]</scope>
    <source>
        <strain evidence="12 13">LMG 25704</strain>
    </source>
</reference>
<gene>
    <name evidence="10" type="primary">engB</name>
    <name evidence="12" type="ORF">F8C67_05755</name>
</gene>
<dbReference type="GO" id="GO:0046872">
    <property type="term" value="F:metal ion binding"/>
    <property type="evidence" value="ECO:0007669"/>
    <property type="project" value="UniProtKB-KW"/>
</dbReference>
<dbReference type="PROSITE" id="PS51706">
    <property type="entry name" value="G_ENGB"/>
    <property type="match status" value="1"/>
</dbReference>
<evidence type="ECO:0000256" key="6">
    <source>
        <dbReference type="ARBA" id="ARBA00022842"/>
    </source>
</evidence>
<evidence type="ECO:0000256" key="10">
    <source>
        <dbReference type="HAMAP-Rule" id="MF_00321"/>
    </source>
</evidence>
<evidence type="ECO:0000256" key="9">
    <source>
        <dbReference type="ARBA" id="ARBA00023306"/>
    </source>
</evidence>
<dbReference type="FunFam" id="3.40.50.300:FF:000098">
    <property type="entry name" value="Probable GTP-binding protein EngB"/>
    <property type="match status" value="1"/>
</dbReference>
<evidence type="ECO:0000256" key="5">
    <source>
        <dbReference type="ARBA" id="ARBA00022741"/>
    </source>
</evidence>
<dbReference type="OrthoDB" id="9804921at2"/>
<keyword evidence="5 10" id="KW-0547">Nucleotide-binding</keyword>
<protein>
    <recommendedName>
        <fullName evidence="10">Probable GTP-binding protein EngB</fullName>
    </recommendedName>
</protein>
<comment type="cofactor">
    <cofactor evidence="1">
        <name>Mg(2+)</name>
        <dbReference type="ChEBI" id="CHEBI:18420"/>
    </cofactor>
</comment>
<evidence type="ECO:0000259" key="11">
    <source>
        <dbReference type="PROSITE" id="PS51706"/>
    </source>
</evidence>
<evidence type="ECO:0000256" key="7">
    <source>
        <dbReference type="ARBA" id="ARBA00023134"/>
    </source>
</evidence>
<comment type="function">
    <text evidence="10">Necessary for normal cell division and for the maintenance of normal septation.</text>
</comment>
<evidence type="ECO:0000256" key="1">
    <source>
        <dbReference type="ARBA" id="ARBA00001946"/>
    </source>
</evidence>
<keyword evidence="13" id="KW-1185">Reference proteome</keyword>
<dbReference type="InterPro" id="IPR006073">
    <property type="entry name" value="GTP-bd"/>
</dbReference>
<dbReference type="SUPFAM" id="SSF52540">
    <property type="entry name" value="P-loop containing nucleoside triphosphate hydrolases"/>
    <property type="match status" value="1"/>
</dbReference>
<keyword evidence="8 10" id="KW-0717">Septation</keyword>
<dbReference type="NCBIfam" id="TIGR03598">
    <property type="entry name" value="GTPase_YsxC"/>
    <property type="match status" value="1"/>
</dbReference>
<dbReference type="RefSeq" id="WP_151666868.1">
    <property type="nucleotide sequence ID" value="NZ_WBVO01000003.1"/>
</dbReference>
<organism evidence="12 13">
    <name type="scientific">Phaeocystidibacter luteus</name>
    <dbReference type="NCBI Taxonomy" id="911197"/>
    <lineage>
        <taxon>Bacteria</taxon>
        <taxon>Pseudomonadati</taxon>
        <taxon>Bacteroidota</taxon>
        <taxon>Flavobacteriia</taxon>
        <taxon>Flavobacteriales</taxon>
        <taxon>Phaeocystidibacteraceae</taxon>
        <taxon>Phaeocystidibacter</taxon>
    </lineage>
</organism>
<keyword evidence="4" id="KW-0479">Metal-binding</keyword>
<proteinExistence type="inferred from homology"/>
<keyword evidence="3 10" id="KW-0132">Cell division</keyword>
<dbReference type="PANTHER" id="PTHR11649">
    <property type="entry name" value="MSS1/TRME-RELATED GTP-BINDING PROTEIN"/>
    <property type="match status" value="1"/>
</dbReference>
<dbReference type="PANTHER" id="PTHR11649:SF13">
    <property type="entry name" value="ENGB-TYPE G DOMAIN-CONTAINING PROTEIN"/>
    <property type="match status" value="1"/>
</dbReference>
<dbReference type="InterPro" id="IPR019987">
    <property type="entry name" value="GTP-bd_ribosome_bio_YsxC"/>
</dbReference>
<keyword evidence="9 10" id="KW-0131">Cell cycle</keyword>
<dbReference type="Gene3D" id="3.40.50.300">
    <property type="entry name" value="P-loop containing nucleotide triphosphate hydrolases"/>
    <property type="match status" value="1"/>
</dbReference>
<dbReference type="Pfam" id="PF01926">
    <property type="entry name" value="MMR_HSR1"/>
    <property type="match status" value="1"/>
</dbReference>
<evidence type="ECO:0000256" key="3">
    <source>
        <dbReference type="ARBA" id="ARBA00022618"/>
    </source>
</evidence>
<dbReference type="InterPro" id="IPR027417">
    <property type="entry name" value="P-loop_NTPase"/>
</dbReference>
<name>A0A6N6RH24_9FLAO</name>
<dbReference type="AlphaFoldDB" id="A0A6N6RH24"/>
<dbReference type="CDD" id="cd01876">
    <property type="entry name" value="YihA_EngB"/>
    <property type="match status" value="1"/>
</dbReference>
<dbReference type="InterPro" id="IPR030393">
    <property type="entry name" value="G_ENGB_dom"/>
</dbReference>
<dbReference type="GO" id="GO:0000917">
    <property type="term" value="P:division septum assembly"/>
    <property type="evidence" value="ECO:0007669"/>
    <property type="project" value="UniProtKB-KW"/>
</dbReference>
<evidence type="ECO:0000256" key="8">
    <source>
        <dbReference type="ARBA" id="ARBA00023210"/>
    </source>
</evidence>
<evidence type="ECO:0000256" key="4">
    <source>
        <dbReference type="ARBA" id="ARBA00022723"/>
    </source>
</evidence>
<comment type="similarity">
    <text evidence="2 10">Belongs to the TRAFAC class TrmE-Era-EngA-EngB-Septin-like GTPase superfamily. EngB GTPase family.</text>
</comment>
<comment type="caution">
    <text evidence="12">The sequence shown here is derived from an EMBL/GenBank/DDBJ whole genome shotgun (WGS) entry which is preliminary data.</text>
</comment>
<evidence type="ECO:0000256" key="2">
    <source>
        <dbReference type="ARBA" id="ARBA00009638"/>
    </source>
</evidence>
<accession>A0A6N6RH24</accession>
<dbReference type="EMBL" id="WBVO01000003">
    <property type="protein sequence ID" value="KAB2813666.1"/>
    <property type="molecule type" value="Genomic_DNA"/>
</dbReference>
<evidence type="ECO:0000313" key="12">
    <source>
        <dbReference type="EMBL" id="KAB2813666.1"/>
    </source>
</evidence>
<feature type="domain" description="EngB-type G" evidence="11">
    <location>
        <begin position="27"/>
        <end position="202"/>
    </location>
</feature>
<keyword evidence="6" id="KW-0460">Magnesium</keyword>
<sequence>MSKELFPIHSADFVISSPRADKCPEPDMPEFAFIGRSNVGKSSLINMLVNRKDLAKTSGRPGKTQLINHFLVNEQWYLVDLPGYGYAKVSKEDRKKFMGMINHYVKERPNLINLFVLIDSRHTPQKNDLEFMAMLGREGIPFSIVFTKIDKLSSNQVRKNIAAYGKEMLKQWEELPPQFKTSASSKIGRMEIMAYIDNLVDATKEHFNKGPKPL</sequence>
<evidence type="ECO:0000313" key="13">
    <source>
        <dbReference type="Proteomes" id="UP000468650"/>
    </source>
</evidence>
<dbReference type="Proteomes" id="UP000468650">
    <property type="component" value="Unassembled WGS sequence"/>
</dbReference>